<dbReference type="OrthoDB" id="1159290at2"/>
<dbReference type="RefSeq" id="WP_007844687.1">
    <property type="nucleotide sequence ID" value="NZ_AKJY01000054.1"/>
</dbReference>
<keyword evidence="1" id="KW-0732">Signal</keyword>
<reference evidence="2 3" key="1">
    <citation type="journal article" date="2012" name="J. Bacteriol.">
        <title>Twenty-one genome sequences from Pseudomonas species and 19 genome sequences from diverse bacteria isolated from the rhizosphere and endosphere of Populus deltoides.</title>
        <authorList>
            <person name="Brown S.D."/>
            <person name="Utturkar S.M."/>
            <person name="Klingeman D.M."/>
            <person name="Johnson C.M."/>
            <person name="Martin S.L."/>
            <person name="Land M.L."/>
            <person name="Lu T.Y."/>
            <person name="Schadt C.W."/>
            <person name="Doktycz M.J."/>
            <person name="Pelletier D.A."/>
        </authorList>
    </citation>
    <scope>NUCLEOTIDE SEQUENCE [LARGE SCALE GENOMIC DNA]</scope>
    <source>
        <strain evidence="2 3">CF314</strain>
    </source>
</reference>
<dbReference type="Gene3D" id="2.60.120.40">
    <property type="match status" value="1"/>
</dbReference>
<proteinExistence type="predicted"/>
<dbReference type="AlphaFoldDB" id="J2KB90"/>
<feature type="chain" id="PRO_5003750484" description="C1q domain containing protein" evidence="1">
    <location>
        <begin position="20"/>
        <end position="256"/>
    </location>
</feature>
<evidence type="ECO:0000313" key="2">
    <source>
        <dbReference type="EMBL" id="EJL70448.1"/>
    </source>
</evidence>
<keyword evidence="3" id="KW-1185">Reference proteome</keyword>
<evidence type="ECO:0000313" key="3">
    <source>
        <dbReference type="Proteomes" id="UP000007509"/>
    </source>
</evidence>
<organism evidence="2 3">
    <name type="scientific">Chryseobacterium populi</name>
    <dbReference type="NCBI Taxonomy" id="1144316"/>
    <lineage>
        <taxon>Bacteria</taxon>
        <taxon>Pseudomonadati</taxon>
        <taxon>Bacteroidota</taxon>
        <taxon>Flavobacteriia</taxon>
        <taxon>Flavobacteriales</taxon>
        <taxon>Weeksellaceae</taxon>
        <taxon>Chryseobacterium group</taxon>
        <taxon>Chryseobacterium</taxon>
    </lineage>
</organism>
<dbReference type="InterPro" id="IPR008983">
    <property type="entry name" value="Tumour_necrosis_fac-like_dom"/>
</dbReference>
<sequence length="256" mass="26756">MKKQIFLILGMLISMASHAQMGINNTDPKATLDVTAKANNGTTSEGIIAPRLTGDQIKAGDAQYGTAQTGIIVYATAAVAASSTKTVNITSAGYYFFDGSIWQKFLNNLSSPTFFIPKVVTAGKNASGSNQTINGASSFTKLTFSPSTNDGNWSTANNSYTVPEAGFYQISLQALVTPNTGTNSINWIARVTSTSGQQRVVLASIANYAPNSAINRAANITLNLSAGDVVEYGIATGAGSNYVVSSRSFTITFLGS</sequence>
<dbReference type="SUPFAM" id="SSF49842">
    <property type="entry name" value="TNF-like"/>
    <property type="match status" value="1"/>
</dbReference>
<accession>J2KB90</accession>
<comment type="caution">
    <text evidence="2">The sequence shown here is derived from an EMBL/GenBank/DDBJ whole genome shotgun (WGS) entry which is preliminary data.</text>
</comment>
<protein>
    <recommendedName>
        <fullName evidence="4">C1q domain containing protein</fullName>
    </recommendedName>
</protein>
<name>J2KB90_9FLAO</name>
<evidence type="ECO:0008006" key="4">
    <source>
        <dbReference type="Google" id="ProtNLM"/>
    </source>
</evidence>
<gene>
    <name evidence="2" type="ORF">PMI13_02783</name>
</gene>
<dbReference type="PATRIC" id="fig|1144316.3.peg.2799"/>
<dbReference type="Proteomes" id="UP000007509">
    <property type="component" value="Unassembled WGS sequence"/>
</dbReference>
<dbReference type="EMBL" id="AKJY01000054">
    <property type="protein sequence ID" value="EJL70448.1"/>
    <property type="molecule type" value="Genomic_DNA"/>
</dbReference>
<feature type="signal peptide" evidence="1">
    <location>
        <begin position="1"/>
        <end position="19"/>
    </location>
</feature>
<evidence type="ECO:0000256" key="1">
    <source>
        <dbReference type="SAM" id="SignalP"/>
    </source>
</evidence>